<sequence length="326" mass="35638">MRVAFIGVSHWHTPYYLPGVIGEPDVRLVGVADPRPGWADDLAAKTGATAYLDYRRMIEVERPELVFAFGRHREMAEQAEFLIRSGIPFAMEKPTGISVSQIEVNERLAREAGAFVAVPFTMRMTPFRRLIAELSPGVEMSYGIFRQIPGSAQRYRDWGAEWHLQRAESGGGTTLNLSIHYFDLVRALAPSADWRVAGAAISGSFSGEEVDDLSLVVLSAGDSIASIETGYLPNPVPEVVLEVCAGDTYYRWLGETRTVVATPADGPRVVIDGGTDQAELYPAFVRDVIRRVREGEGPQTDLGDMLGAARLAEAAYRRAGDTASMS</sequence>
<feature type="domain" description="Gfo/Idh/MocA-like oxidoreductase N-terminal" evidence="1">
    <location>
        <begin position="1"/>
        <end position="118"/>
    </location>
</feature>
<dbReference type="InterPro" id="IPR036291">
    <property type="entry name" value="NAD(P)-bd_dom_sf"/>
</dbReference>
<comment type="caution">
    <text evidence="2">The sequence shown here is derived from an EMBL/GenBank/DDBJ whole genome shotgun (WGS) entry which is preliminary data.</text>
</comment>
<accession>A0A2M9C0D1</accession>
<evidence type="ECO:0000259" key="1">
    <source>
        <dbReference type="Pfam" id="PF01408"/>
    </source>
</evidence>
<dbReference type="GO" id="GO:0000166">
    <property type="term" value="F:nucleotide binding"/>
    <property type="evidence" value="ECO:0007669"/>
    <property type="project" value="InterPro"/>
</dbReference>
<dbReference type="Pfam" id="PF01408">
    <property type="entry name" value="GFO_IDH_MocA"/>
    <property type="match status" value="1"/>
</dbReference>
<proteinExistence type="predicted"/>
<dbReference type="Gene3D" id="3.40.50.720">
    <property type="entry name" value="NAD(P)-binding Rossmann-like Domain"/>
    <property type="match status" value="1"/>
</dbReference>
<dbReference type="Proteomes" id="UP000230161">
    <property type="component" value="Unassembled WGS sequence"/>
</dbReference>
<dbReference type="InterPro" id="IPR000683">
    <property type="entry name" value="Gfo/Idh/MocA-like_OxRdtase_N"/>
</dbReference>
<dbReference type="PANTHER" id="PTHR43377:SF1">
    <property type="entry name" value="BILIVERDIN REDUCTASE A"/>
    <property type="match status" value="1"/>
</dbReference>
<dbReference type="RefSeq" id="WP_100344221.1">
    <property type="nucleotide sequence ID" value="NZ_PGFB01000002.1"/>
</dbReference>
<evidence type="ECO:0000313" key="2">
    <source>
        <dbReference type="EMBL" id="PJJ63760.1"/>
    </source>
</evidence>
<keyword evidence="3" id="KW-1185">Reference proteome</keyword>
<dbReference type="SUPFAM" id="SSF51735">
    <property type="entry name" value="NAD(P)-binding Rossmann-fold domains"/>
    <property type="match status" value="1"/>
</dbReference>
<dbReference type="AlphaFoldDB" id="A0A2M9C0D1"/>
<reference evidence="2 3" key="1">
    <citation type="submission" date="2017-11" db="EMBL/GenBank/DDBJ databases">
        <title>Genomic Encyclopedia of Archaeal and Bacterial Type Strains, Phase II (KMG-II): From Individual Species to Whole Genera.</title>
        <authorList>
            <person name="Goeker M."/>
        </authorList>
    </citation>
    <scope>NUCLEOTIDE SEQUENCE [LARGE SCALE GENOMIC DNA]</scope>
    <source>
        <strain evidence="2 3">DSM 25625</strain>
    </source>
</reference>
<organism evidence="2 3">
    <name type="scientific">Compostimonas suwonensis</name>
    <dbReference type="NCBI Taxonomy" id="1048394"/>
    <lineage>
        <taxon>Bacteria</taxon>
        <taxon>Bacillati</taxon>
        <taxon>Actinomycetota</taxon>
        <taxon>Actinomycetes</taxon>
        <taxon>Micrococcales</taxon>
        <taxon>Microbacteriaceae</taxon>
        <taxon>Compostimonas</taxon>
    </lineage>
</organism>
<dbReference type="Gene3D" id="3.30.360.10">
    <property type="entry name" value="Dihydrodipicolinate Reductase, domain 2"/>
    <property type="match status" value="1"/>
</dbReference>
<protein>
    <submittedName>
        <fullName evidence="2">Putative dehydrogenase</fullName>
    </submittedName>
</protein>
<name>A0A2M9C0D1_9MICO</name>
<evidence type="ECO:0000313" key="3">
    <source>
        <dbReference type="Proteomes" id="UP000230161"/>
    </source>
</evidence>
<dbReference type="PANTHER" id="PTHR43377">
    <property type="entry name" value="BILIVERDIN REDUCTASE A"/>
    <property type="match status" value="1"/>
</dbReference>
<dbReference type="SUPFAM" id="SSF55347">
    <property type="entry name" value="Glyceraldehyde-3-phosphate dehydrogenase-like, C-terminal domain"/>
    <property type="match status" value="1"/>
</dbReference>
<gene>
    <name evidence="2" type="ORF">CLV54_1435</name>
</gene>
<dbReference type="OrthoDB" id="256869at2"/>
<dbReference type="InterPro" id="IPR051450">
    <property type="entry name" value="Gfo/Idh/MocA_Oxidoreductases"/>
</dbReference>
<dbReference type="EMBL" id="PGFB01000002">
    <property type="protein sequence ID" value="PJJ63760.1"/>
    <property type="molecule type" value="Genomic_DNA"/>
</dbReference>